<dbReference type="Gene3D" id="3.40.50.2300">
    <property type="match status" value="1"/>
</dbReference>
<sequence length="221" mass="25181">MAKKINIGIIDDHDIVRKGLSQLLQNMGDYVVTEEHSSGVSFINNLPDNKELPDVYLLDYSMPMMNGLEVLQEAKEINPNIKFLMLTQNIEDKIKVEAYDKGARGFLSKTCQAPELGQSITNVVTTGYDNFEEILRLLRNKNTIEQLTKEEKANLTARELQLLELVCDEKEYTYQEIADQMNLSIKSVDACRSQLFQKLDVKSKVGLVLYSFAHKLTKPFV</sequence>
<gene>
    <name evidence="6" type="ORF">LY01_01642</name>
</gene>
<dbReference type="InterPro" id="IPR016032">
    <property type="entry name" value="Sig_transdc_resp-reg_C-effctor"/>
</dbReference>
<evidence type="ECO:0000313" key="6">
    <source>
        <dbReference type="EMBL" id="PPK94889.1"/>
    </source>
</evidence>
<keyword evidence="1 3" id="KW-0597">Phosphoprotein</keyword>
<evidence type="ECO:0000313" key="7">
    <source>
        <dbReference type="Proteomes" id="UP000239002"/>
    </source>
</evidence>
<dbReference type="SUPFAM" id="SSF52172">
    <property type="entry name" value="CheY-like"/>
    <property type="match status" value="1"/>
</dbReference>
<dbReference type="InterPro" id="IPR000792">
    <property type="entry name" value="Tscrpt_reg_LuxR_C"/>
</dbReference>
<dbReference type="InterPro" id="IPR039420">
    <property type="entry name" value="WalR-like"/>
</dbReference>
<dbReference type="InterPro" id="IPR001789">
    <property type="entry name" value="Sig_transdc_resp-reg_receiver"/>
</dbReference>
<dbReference type="GO" id="GO:0000160">
    <property type="term" value="P:phosphorelay signal transduction system"/>
    <property type="evidence" value="ECO:0007669"/>
    <property type="project" value="InterPro"/>
</dbReference>
<dbReference type="Pfam" id="PF00196">
    <property type="entry name" value="GerE"/>
    <property type="match status" value="1"/>
</dbReference>
<dbReference type="SUPFAM" id="SSF46894">
    <property type="entry name" value="C-terminal effector domain of the bipartite response regulators"/>
    <property type="match status" value="1"/>
</dbReference>
<feature type="modified residue" description="4-aspartylphosphate" evidence="3">
    <location>
        <position position="59"/>
    </location>
</feature>
<dbReference type="CDD" id="cd17535">
    <property type="entry name" value="REC_NarL-like"/>
    <property type="match status" value="1"/>
</dbReference>
<dbReference type="PANTHER" id="PTHR43214">
    <property type="entry name" value="TWO-COMPONENT RESPONSE REGULATOR"/>
    <property type="match status" value="1"/>
</dbReference>
<name>A0A2S6IL03_9FLAO</name>
<dbReference type="CDD" id="cd06170">
    <property type="entry name" value="LuxR_C_like"/>
    <property type="match status" value="1"/>
</dbReference>
<evidence type="ECO:0000256" key="3">
    <source>
        <dbReference type="PROSITE-ProRule" id="PRU00169"/>
    </source>
</evidence>
<dbReference type="GO" id="GO:0006355">
    <property type="term" value="P:regulation of DNA-templated transcription"/>
    <property type="evidence" value="ECO:0007669"/>
    <property type="project" value="InterPro"/>
</dbReference>
<evidence type="ECO:0000259" key="4">
    <source>
        <dbReference type="PROSITE" id="PS50043"/>
    </source>
</evidence>
<dbReference type="RefSeq" id="WP_104515340.1">
    <property type="nucleotide sequence ID" value="NZ_MQVW01000024.1"/>
</dbReference>
<proteinExistence type="predicted"/>
<dbReference type="EMBL" id="PTJE01000003">
    <property type="protein sequence ID" value="PPK94889.1"/>
    <property type="molecule type" value="Genomic_DNA"/>
</dbReference>
<reference evidence="6 7" key="1">
    <citation type="submission" date="2018-02" db="EMBL/GenBank/DDBJ databases">
        <title>Genomic Encyclopedia of Archaeal and Bacterial Type Strains, Phase II (KMG-II): from individual species to whole genera.</title>
        <authorList>
            <person name="Goeker M."/>
        </authorList>
    </citation>
    <scope>NUCLEOTIDE SEQUENCE [LARGE SCALE GENOMIC DNA]</scope>
    <source>
        <strain evidence="6 7">DSM 16809</strain>
    </source>
</reference>
<dbReference type="PROSITE" id="PS50043">
    <property type="entry name" value="HTH_LUXR_2"/>
    <property type="match status" value="1"/>
</dbReference>
<keyword evidence="7" id="KW-1185">Reference proteome</keyword>
<dbReference type="SMART" id="SM00421">
    <property type="entry name" value="HTH_LUXR"/>
    <property type="match status" value="1"/>
</dbReference>
<dbReference type="GO" id="GO:0003677">
    <property type="term" value="F:DNA binding"/>
    <property type="evidence" value="ECO:0007669"/>
    <property type="project" value="UniProtKB-KW"/>
</dbReference>
<organism evidence="6 7">
    <name type="scientific">Nonlabens xylanidelens</name>
    <dbReference type="NCBI Taxonomy" id="191564"/>
    <lineage>
        <taxon>Bacteria</taxon>
        <taxon>Pseudomonadati</taxon>
        <taxon>Bacteroidota</taxon>
        <taxon>Flavobacteriia</taxon>
        <taxon>Flavobacteriales</taxon>
        <taxon>Flavobacteriaceae</taxon>
        <taxon>Nonlabens</taxon>
    </lineage>
</organism>
<dbReference type="PANTHER" id="PTHR43214:SF43">
    <property type="entry name" value="TWO-COMPONENT RESPONSE REGULATOR"/>
    <property type="match status" value="1"/>
</dbReference>
<dbReference type="Pfam" id="PF00072">
    <property type="entry name" value="Response_reg"/>
    <property type="match status" value="1"/>
</dbReference>
<keyword evidence="2" id="KW-0238">DNA-binding</keyword>
<dbReference type="InterPro" id="IPR058245">
    <property type="entry name" value="NreC/VraR/RcsB-like_REC"/>
</dbReference>
<evidence type="ECO:0000259" key="5">
    <source>
        <dbReference type="PROSITE" id="PS50110"/>
    </source>
</evidence>
<dbReference type="PROSITE" id="PS50110">
    <property type="entry name" value="RESPONSE_REGULATORY"/>
    <property type="match status" value="1"/>
</dbReference>
<dbReference type="AlphaFoldDB" id="A0A2S6IL03"/>
<feature type="domain" description="Response regulatory" evidence="5">
    <location>
        <begin position="6"/>
        <end position="124"/>
    </location>
</feature>
<evidence type="ECO:0000256" key="2">
    <source>
        <dbReference type="ARBA" id="ARBA00023125"/>
    </source>
</evidence>
<dbReference type="Proteomes" id="UP000239002">
    <property type="component" value="Unassembled WGS sequence"/>
</dbReference>
<dbReference type="SMART" id="SM00448">
    <property type="entry name" value="REC"/>
    <property type="match status" value="1"/>
</dbReference>
<protein>
    <submittedName>
        <fullName evidence="6">LuxR family two component transcriptional regulator</fullName>
    </submittedName>
</protein>
<evidence type="ECO:0000256" key="1">
    <source>
        <dbReference type="ARBA" id="ARBA00022553"/>
    </source>
</evidence>
<feature type="domain" description="HTH luxR-type" evidence="4">
    <location>
        <begin position="148"/>
        <end position="215"/>
    </location>
</feature>
<dbReference type="InterPro" id="IPR011006">
    <property type="entry name" value="CheY-like_superfamily"/>
</dbReference>
<dbReference type="OrthoDB" id="1013073at2"/>
<comment type="caution">
    <text evidence="6">The sequence shown here is derived from an EMBL/GenBank/DDBJ whole genome shotgun (WGS) entry which is preliminary data.</text>
</comment>
<accession>A0A2S6IL03</accession>